<comment type="subcellular location">
    <subcellularLocation>
        <location evidence="1">Cell membrane</location>
        <topology evidence="1">Multi-pass membrane protein</topology>
    </subcellularLocation>
</comment>
<dbReference type="STRING" id="351160.RCIX2385"/>
<proteinExistence type="predicted"/>
<protein>
    <submittedName>
        <fullName evidence="7">Hydrogenase, membrane subunit 2-like protein</fullName>
    </submittedName>
</protein>
<name>Q0W2B7_METAR</name>
<dbReference type="RefSeq" id="WP_012035105.1">
    <property type="nucleotide sequence ID" value="NC_009464.1"/>
</dbReference>
<dbReference type="KEGG" id="rci:RCIX2385"/>
<evidence type="ECO:0000313" key="8">
    <source>
        <dbReference type="Proteomes" id="UP000000663"/>
    </source>
</evidence>
<accession>Q0W2B7</accession>
<feature type="transmembrane region" description="Helical" evidence="6">
    <location>
        <begin position="38"/>
        <end position="55"/>
    </location>
</feature>
<dbReference type="Proteomes" id="UP000000663">
    <property type="component" value="Chromosome"/>
</dbReference>
<keyword evidence="2" id="KW-1003">Cell membrane</keyword>
<dbReference type="GO" id="GO:0005886">
    <property type="term" value="C:plasma membrane"/>
    <property type="evidence" value="ECO:0007669"/>
    <property type="project" value="UniProtKB-SubCell"/>
</dbReference>
<feature type="transmembrane region" description="Helical" evidence="6">
    <location>
        <begin position="127"/>
        <end position="147"/>
    </location>
</feature>
<dbReference type="Pfam" id="PF00420">
    <property type="entry name" value="Oxidored_q2"/>
    <property type="match status" value="1"/>
</dbReference>
<evidence type="ECO:0000256" key="2">
    <source>
        <dbReference type="ARBA" id="ARBA00022475"/>
    </source>
</evidence>
<dbReference type="AlphaFoldDB" id="Q0W2B7"/>
<dbReference type="PANTHER" id="PTHR38601">
    <property type="entry name" value="HYDROGENASE-4 COMPONENT E"/>
    <property type="match status" value="1"/>
</dbReference>
<feature type="transmembrane region" description="Helical" evidence="6">
    <location>
        <begin position="61"/>
        <end position="80"/>
    </location>
</feature>
<dbReference type="GeneID" id="5144158"/>
<feature type="transmembrane region" description="Helical" evidence="6">
    <location>
        <begin position="6"/>
        <end position="26"/>
    </location>
</feature>
<keyword evidence="3 6" id="KW-0812">Transmembrane</keyword>
<feature type="transmembrane region" description="Helical" evidence="6">
    <location>
        <begin position="183"/>
        <end position="201"/>
    </location>
</feature>
<organism evidence="7 8">
    <name type="scientific">Methanocella arvoryzae (strain DSM 22066 / NBRC 105507 / MRE50)</name>
    <dbReference type="NCBI Taxonomy" id="351160"/>
    <lineage>
        <taxon>Archaea</taxon>
        <taxon>Methanobacteriati</taxon>
        <taxon>Methanobacteriota</taxon>
        <taxon>Stenosarchaea group</taxon>
        <taxon>Methanomicrobia</taxon>
        <taxon>Methanocellales</taxon>
        <taxon>Methanocellaceae</taxon>
        <taxon>Methanocella</taxon>
    </lineage>
</organism>
<dbReference type="Gene3D" id="1.10.287.3510">
    <property type="match status" value="1"/>
</dbReference>
<keyword evidence="5 6" id="KW-0472">Membrane</keyword>
<evidence type="ECO:0000256" key="6">
    <source>
        <dbReference type="SAM" id="Phobius"/>
    </source>
</evidence>
<keyword evidence="4 6" id="KW-1133">Transmembrane helix</keyword>
<dbReference type="InterPro" id="IPR038730">
    <property type="entry name" value="HyfE-like"/>
</dbReference>
<dbReference type="InterPro" id="IPR039428">
    <property type="entry name" value="NUOK/Mnh_C1-like"/>
</dbReference>
<reference evidence="7 8" key="1">
    <citation type="journal article" date="2006" name="Science">
        <title>Genome of rice cluster I archaea -- the key methane producers in the rice rhizosphere.</title>
        <authorList>
            <person name="Erkel C."/>
            <person name="Kube M."/>
            <person name="Reinhardt R."/>
            <person name="Liesack W."/>
        </authorList>
    </citation>
    <scope>NUCLEOTIDE SEQUENCE [LARGE SCALE GENOMIC DNA]</scope>
    <source>
        <strain evidence="8">DSM 22066 / NBRC 105507 / MRE50</strain>
    </source>
</reference>
<evidence type="ECO:0000313" key="7">
    <source>
        <dbReference type="EMBL" id="CAJ37476.1"/>
    </source>
</evidence>
<dbReference type="eggNOG" id="arCOG03626">
    <property type="taxonomic scope" value="Archaea"/>
</dbReference>
<dbReference type="EMBL" id="AM114193">
    <property type="protein sequence ID" value="CAJ37476.1"/>
    <property type="molecule type" value="Genomic_DNA"/>
</dbReference>
<gene>
    <name evidence="7" type="ORF">RCIX2385</name>
</gene>
<feature type="transmembrane region" description="Helical" evidence="6">
    <location>
        <begin position="101"/>
        <end position="121"/>
    </location>
</feature>
<keyword evidence="8" id="KW-1185">Reference proteome</keyword>
<feature type="transmembrane region" description="Helical" evidence="6">
    <location>
        <begin position="159"/>
        <end position="177"/>
    </location>
</feature>
<sequence>MVDISLGNNIINGLAVVIFLTTFLIVAHTRLYPWVRTLAIQSLALGLLGAAVAYFTGSPHIYLVAALTIIIKAFIIPRFIEYTMNRINVDREVEMMLNVPASLLVAGGLAILSYFITEPIIAQGSAITKNCLAISIAVVLIGFFIMISRRKAITQIMGLMVMENGLFLAAISTSYGMPLIVEIGVFFDILVGVLIMGIFAFQINKTFDTIDTGILRRLRD</sequence>
<dbReference type="PANTHER" id="PTHR38601:SF1">
    <property type="entry name" value="HYDROGENASE-4 COMPONENT E"/>
    <property type="match status" value="1"/>
</dbReference>
<evidence type="ECO:0000256" key="5">
    <source>
        <dbReference type="ARBA" id="ARBA00023136"/>
    </source>
</evidence>
<dbReference type="OrthoDB" id="147319at2157"/>
<evidence type="ECO:0000256" key="4">
    <source>
        <dbReference type="ARBA" id="ARBA00022989"/>
    </source>
</evidence>
<evidence type="ECO:0000256" key="1">
    <source>
        <dbReference type="ARBA" id="ARBA00004651"/>
    </source>
</evidence>
<evidence type="ECO:0000256" key="3">
    <source>
        <dbReference type="ARBA" id="ARBA00022692"/>
    </source>
</evidence>